<dbReference type="GO" id="GO:0005886">
    <property type="term" value="C:plasma membrane"/>
    <property type="evidence" value="ECO:0007669"/>
    <property type="project" value="UniProtKB-SubCell"/>
</dbReference>
<dbReference type="PANTHER" id="PTHR30203:SF20">
    <property type="entry name" value="MULTIDRUG RESISTANCE OUTER MEMBRANE PROTEIN MDTP-RELATED"/>
    <property type="match status" value="1"/>
</dbReference>
<dbReference type="NCBIfam" id="TIGR01845">
    <property type="entry name" value="outer_NodT"/>
    <property type="match status" value="1"/>
</dbReference>
<evidence type="ECO:0000256" key="3">
    <source>
        <dbReference type="ARBA" id="ARBA00022452"/>
    </source>
</evidence>
<keyword evidence="7 9" id="KW-0564">Palmitate</keyword>
<evidence type="ECO:0000256" key="5">
    <source>
        <dbReference type="ARBA" id="ARBA00022729"/>
    </source>
</evidence>
<dbReference type="Pfam" id="PF02321">
    <property type="entry name" value="OEP"/>
    <property type="match status" value="2"/>
</dbReference>
<dbReference type="Gene3D" id="1.20.1600.10">
    <property type="entry name" value="Outer membrane efflux proteins (OEP)"/>
    <property type="match status" value="1"/>
</dbReference>
<evidence type="ECO:0000256" key="8">
    <source>
        <dbReference type="ARBA" id="ARBA00023288"/>
    </source>
</evidence>
<dbReference type="EMBL" id="JABBGA010000008">
    <property type="protein sequence ID" value="NML26384.1"/>
    <property type="molecule type" value="Genomic_DNA"/>
</dbReference>
<protein>
    <submittedName>
        <fullName evidence="10">Efflux transporter outer membrane subunit</fullName>
    </submittedName>
</protein>
<comment type="subcellular location">
    <subcellularLocation>
        <location evidence="9">Cell membrane</location>
        <topology evidence="9">Lipid-anchor</topology>
    </subcellularLocation>
    <subcellularLocation>
        <location evidence="1">Membrane</location>
    </subcellularLocation>
</comment>
<accession>A0A848G549</accession>
<keyword evidence="8 9" id="KW-0449">Lipoprotein</keyword>
<keyword evidence="6 9" id="KW-0472">Membrane</keyword>
<evidence type="ECO:0000256" key="7">
    <source>
        <dbReference type="ARBA" id="ARBA00023139"/>
    </source>
</evidence>
<gene>
    <name evidence="10" type="ORF">HHL15_11575</name>
</gene>
<dbReference type="PANTHER" id="PTHR30203">
    <property type="entry name" value="OUTER MEMBRANE CATION EFFLUX PROTEIN"/>
    <property type="match status" value="1"/>
</dbReference>
<dbReference type="PROSITE" id="PS51257">
    <property type="entry name" value="PROKAR_LIPOPROTEIN"/>
    <property type="match status" value="1"/>
</dbReference>
<dbReference type="InterPro" id="IPR010131">
    <property type="entry name" value="MdtP/NodT-like"/>
</dbReference>
<reference evidence="10 11" key="1">
    <citation type="submission" date="2020-04" db="EMBL/GenBank/DDBJ databases">
        <title>Zoogloea sp. G-4-1-14 isolated from soil.</title>
        <authorList>
            <person name="Dahal R.H."/>
        </authorList>
    </citation>
    <scope>NUCLEOTIDE SEQUENCE [LARGE SCALE GENOMIC DNA]</scope>
    <source>
        <strain evidence="10 11">G-4-1-14</strain>
    </source>
</reference>
<evidence type="ECO:0000256" key="1">
    <source>
        <dbReference type="ARBA" id="ARBA00004370"/>
    </source>
</evidence>
<keyword evidence="5 9" id="KW-0732">Signal</keyword>
<dbReference type="Gene3D" id="2.20.200.10">
    <property type="entry name" value="Outer membrane efflux proteins (OEP)"/>
    <property type="match status" value="1"/>
</dbReference>
<evidence type="ECO:0000313" key="10">
    <source>
        <dbReference type="EMBL" id="NML26384.1"/>
    </source>
</evidence>
<organism evidence="10 11">
    <name type="scientific">Zoogloea dura</name>
    <dbReference type="NCBI Taxonomy" id="2728840"/>
    <lineage>
        <taxon>Bacteria</taxon>
        <taxon>Pseudomonadati</taxon>
        <taxon>Pseudomonadota</taxon>
        <taxon>Betaproteobacteria</taxon>
        <taxon>Rhodocyclales</taxon>
        <taxon>Zoogloeaceae</taxon>
        <taxon>Zoogloea</taxon>
    </lineage>
</organism>
<keyword evidence="11" id="KW-1185">Reference proteome</keyword>
<comment type="caution">
    <text evidence="10">The sequence shown here is derived from an EMBL/GenBank/DDBJ whole genome shotgun (WGS) entry which is preliminary data.</text>
</comment>
<feature type="chain" id="PRO_5033113567" evidence="9">
    <location>
        <begin position="20"/>
        <end position="474"/>
    </location>
</feature>
<evidence type="ECO:0000256" key="4">
    <source>
        <dbReference type="ARBA" id="ARBA00022692"/>
    </source>
</evidence>
<comment type="similarity">
    <text evidence="2 9">Belongs to the outer membrane factor (OMF) (TC 1.B.17) family.</text>
</comment>
<keyword evidence="4 9" id="KW-0812">Transmembrane</keyword>
<name>A0A848G549_9RHOO</name>
<sequence length="474" mass="49969">MRHRSAVLIALSALLGACANPAGLASRLQATQPASLAAARSLGTPGADWPVANWWTAYGDPQLNRLVDRALRDNPGLALAQARIDKARAQAGAVAASDGPQVSANAESSRQRLSGNYIYPPSLAGGYTSINRAALDLSLELDLWGRNRAALDAALGRGRAAEAEAAGTRLALAGAVTQAYLQFDRLHHLRDVAEATVRQREKLQDLVRLRHKAGLDNNAETLQAAGSIAAAQAERRALDTQLDAVRHQLAALVGQGPDAGLDLTPPAIAAAAAARLPDSLPADLLGRRPDVVAQRWRVEASQRDSDAARAEFYPNINLNAFIGLQSLGLSNLAEGGSRIIGAGPALHLPVFDSGRLRAGLASRHADQDAAIAQYNSTLLGALQEVADALSDWRGAAAEAREQQVALSRYEEAWRLTETRYRAGLTPYTAVLAAETPLLAQRRLSADLRSRQLEASASLARALGGGTLPAPSALH</sequence>
<dbReference type="InterPro" id="IPR003423">
    <property type="entry name" value="OMP_efflux"/>
</dbReference>
<proteinExistence type="inferred from homology"/>
<keyword evidence="3 9" id="KW-1134">Transmembrane beta strand</keyword>
<dbReference type="Proteomes" id="UP000580043">
    <property type="component" value="Unassembled WGS sequence"/>
</dbReference>
<dbReference type="GO" id="GO:0015562">
    <property type="term" value="F:efflux transmembrane transporter activity"/>
    <property type="evidence" value="ECO:0007669"/>
    <property type="project" value="InterPro"/>
</dbReference>
<dbReference type="AlphaFoldDB" id="A0A848G549"/>
<evidence type="ECO:0000256" key="6">
    <source>
        <dbReference type="ARBA" id="ARBA00023136"/>
    </source>
</evidence>
<dbReference type="SUPFAM" id="SSF56954">
    <property type="entry name" value="Outer membrane efflux proteins (OEP)"/>
    <property type="match status" value="1"/>
</dbReference>
<feature type="signal peptide" evidence="9">
    <location>
        <begin position="1"/>
        <end position="19"/>
    </location>
</feature>
<evidence type="ECO:0000256" key="9">
    <source>
        <dbReference type="RuleBase" id="RU362097"/>
    </source>
</evidence>
<evidence type="ECO:0000256" key="2">
    <source>
        <dbReference type="ARBA" id="ARBA00007613"/>
    </source>
</evidence>
<dbReference type="RefSeq" id="WP_169145927.1">
    <property type="nucleotide sequence ID" value="NZ_JABBGA010000008.1"/>
</dbReference>
<evidence type="ECO:0000313" key="11">
    <source>
        <dbReference type="Proteomes" id="UP000580043"/>
    </source>
</evidence>